<name>A0AAW0PL15_9GOBI</name>
<evidence type="ECO:0000256" key="1">
    <source>
        <dbReference type="SAM" id="MobiDB-lite"/>
    </source>
</evidence>
<dbReference type="GO" id="GO:1990918">
    <property type="term" value="P:double-strand break repair involved in meiotic recombination"/>
    <property type="evidence" value="ECO:0007669"/>
    <property type="project" value="InterPro"/>
</dbReference>
<accession>A0AAW0PL15</accession>
<evidence type="ECO:0000313" key="2">
    <source>
        <dbReference type="EMBL" id="KAK7930220.1"/>
    </source>
</evidence>
<feature type="region of interest" description="Disordered" evidence="1">
    <location>
        <begin position="298"/>
        <end position="350"/>
    </location>
</feature>
<protein>
    <submittedName>
        <fullName evidence="2">Uncharacterized protein</fullName>
    </submittedName>
</protein>
<dbReference type="InterPro" id="IPR031441">
    <property type="entry name" value="Brme1"/>
</dbReference>
<dbReference type="Proteomes" id="UP001460270">
    <property type="component" value="Unassembled WGS sequence"/>
</dbReference>
<feature type="compositionally biased region" description="Basic and acidic residues" evidence="1">
    <location>
        <begin position="315"/>
        <end position="347"/>
    </location>
</feature>
<keyword evidence="3" id="KW-1185">Reference proteome</keyword>
<gene>
    <name evidence="2" type="ORF">WMY93_006615</name>
</gene>
<comment type="caution">
    <text evidence="2">The sequence shown here is derived from an EMBL/GenBank/DDBJ whole genome shotgun (WGS) entry which is preliminary data.</text>
</comment>
<evidence type="ECO:0000313" key="3">
    <source>
        <dbReference type="Proteomes" id="UP001460270"/>
    </source>
</evidence>
<organism evidence="2 3">
    <name type="scientific">Mugilogobius chulae</name>
    <name type="common">yellowstripe goby</name>
    <dbReference type="NCBI Taxonomy" id="88201"/>
    <lineage>
        <taxon>Eukaryota</taxon>
        <taxon>Metazoa</taxon>
        <taxon>Chordata</taxon>
        <taxon>Craniata</taxon>
        <taxon>Vertebrata</taxon>
        <taxon>Euteleostomi</taxon>
        <taxon>Actinopterygii</taxon>
        <taxon>Neopterygii</taxon>
        <taxon>Teleostei</taxon>
        <taxon>Neoteleostei</taxon>
        <taxon>Acanthomorphata</taxon>
        <taxon>Gobiaria</taxon>
        <taxon>Gobiiformes</taxon>
        <taxon>Gobioidei</taxon>
        <taxon>Gobiidae</taxon>
        <taxon>Gobionellinae</taxon>
        <taxon>Mugilogobius</taxon>
    </lineage>
</organism>
<sequence length="514" mass="57625">MDPPMTRGSRKRKIKLKEVLKMITSGTFINCGDAQNKIEEPNECEAVDECKHPCNESMNVKPNDSEVQISSKDNHHKVETNLELDEVKQISVAPVIEGSAKKRRRMGMCRMSEKERSQFLSKFANKVEISENTVVTEENMECPFEVLLPQQQTTEIMQRPKAASNHNNNDDRSGIKEETTVETAATGTIMMCEPLSKEAHISEDDPNRTCTLKSARSITDMKKSYKGKYYFTTKTDPEALLTVPVCEALSPITENWKAAQKLDLGEEQQSETKVHLNASSTDIVDAVCVPQNPEIQTTKVHADKPPELDQTATTTDKENMTIEQEPQKELDVTPTEIHKQHTDKNASGDHTQSEYCSILTNVTEEAPIEQEPTHQSNTADKTSLENLAHVVRENPDLIHTSAPETNYSSMDNNHMMNSISEEKKSCDANSSPVRSTVPPQAKEYVTDSQLNTIDMIDQVMDDGSKASSECYEDATELVGGLIRELSSLNRTVMATHRELENLRRRGKNSRNPSR</sequence>
<reference evidence="3" key="1">
    <citation type="submission" date="2024-04" db="EMBL/GenBank/DDBJ databases">
        <title>Salinicola lusitanus LLJ914,a marine bacterium isolated from the Okinawa Trough.</title>
        <authorList>
            <person name="Li J."/>
        </authorList>
    </citation>
    <scope>NUCLEOTIDE SEQUENCE [LARGE SCALE GENOMIC DNA]</scope>
</reference>
<dbReference type="EMBL" id="JBBPFD010000004">
    <property type="protein sequence ID" value="KAK7930220.1"/>
    <property type="molecule type" value="Genomic_DNA"/>
</dbReference>
<dbReference type="AlphaFoldDB" id="A0AAW0PL15"/>
<dbReference type="Pfam" id="PF15710">
    <property type="entry name" value="Brme1"/>
    <property type="match status" value="1"/>
</dbReference>
<proteinExistence type="predicted"/>